<evidence type="ECO:0000313" key="2">
    <source>
        <dbReference type="EMBL" id="ENZ14040.1"/>
    </source>
</evidence>
<accession>A0A0E2HAY9</accession>
<dbReference type="InterPro" id="IPR000157">
    <property type="entry name" value="TIR_dom"/>
</dbReference>
<sequence length="343" mass="39259">MDIFMSSDGQSIPFGTNWIHKIEDGLQAAKIMFVFVTENSISSGWIYFEAGYAYSKGIQVIPVGIGVDIGALKAPLNLLQGFNILSEDSLNNFITIINRTFDYRFESAFEHGDYLEVISNIFSESFSTIKFEEVVGKAECEIYGEQTVNGESVKYDIEKLFNDIVSYLETNNIPFSRNDKYYSERTVCVVANGVKMIYRKETPTTGVNRSSYDNCAKISFSVSPYNFLKAFTLLKNLLQLFGDKETAYIRLHLKERFSYITMDEDGSSILSSYPEFEVDKSYIGGYVCNELGVKFYIFDHNKHERNHQPDYVASVVFDRDCIQTENIIKLVDKLYDIGFIFEK</sequence>
<gene>
    <name evidence="2" type="ORF">HMPREF1090_02332</name>
</gene>
<dbReference type="SUPFAM" id="SSF52200">
    <property type="entry name" value="Toll/Interleukin receptor TIR domain"/>
    <property type="match status" value="1"/>
</dbReference>
<dbReference type="InterPro" id="IPR035897">
    <property type="entry name" value="Toll_tir_struct_dom_sf"/>
</dbReference>
<name>A0A0E2HAY9_9FIRM</name>
<evidence type="ECO:0000259" key="1">
    <source>
        <dbReference type="Pfam" id="PF13676"/>
    </source>
</evidence>
<dbReference type="Gene3D" id="3.40.50.10140">
    <property type="entry name" value="Toll/interleukin-1 receptor homology (TIR) domain"/>
    <property type="match status" value="1"/>
</dbReference>
<dbReference type="Proteomes" id="UP000013085">
    <property type="component" value="Unassembled WGS sequence"/>
</dbReference>
<dbReference type="PATRIC" id="fig|999408.3.peg.2508"/>
<dbReference type="EMBL" id="AGYR01000026">
    <property type="protein sequence ID" value="ENZ14040.1"/>
    <property type="molecule type" value="Genomic_DNA"/>
</dbReference>
<dbReference type="GO" id="GO:0007165">
    <property type="term" value="P:signal transduction"/>
    <property type="evidence" value="ECO:0007669"/>
    <property type="project" value="InterPro"/>
</dbReference>
<reference evidence="2 3" key="1">
    <citation type="submission" date="2013-01" db="EMBL/GenBank/DDBJ databases">
        <title>The Genome Sequence of Clostridium clostridioforme 90A8.</title>
        <authorList>
            <consortium name="The Broad Institute Genome Sequencing Platform"/>
            <person name="Earl A."/>
            <person name="Ward D."/>
            <person name="Feldgarden M."/>
            <person name="Gevers D."/>
            <person name="Courvalin P."/>
            <person name="Lambert T."/>
            <person name="Walker B."/>
            <person name="Young S.K."/>
            <person name="Zeng Q."/>
            <person name="Gargeya S."/>
            <person name="Fitzgerald M."/>
            <person name="Haas B."/>
            <person name="Abouelleil A."/>
            <person name="Alvarado L."/>
            <person name="Arachchi H.M."/>
            <person name="Berlin A.M."/>
            <person name="Chapman S.B."/>
            <person name="Dewar J."/>
            <person name="Goldberg J."/>
            <person name="Griggs A."/>
            <person name="Gujja S."/>
            <person name="Hansen M."/>
            <person name="Howarth C."/>
            <person name="Imamovic A."/>
            <person name="Larimer J."/>
            <person name="McCowan C."/>
            <person name="Murphy C."/>
            <person name="Neiman D."/>
            <person name="Pearson M."/>
            <person name="Priest M."/>
            <person name="Roberts A."/>
            <person name="Saif S."/>
            <person name="Shea T."/>
            <person name="Sisk P."/>
            <person name="Sykes S."/>
            <person name="Wortman J."/>
            <person name="Nusbaum C."/>
            <person name="Birren B."/>
        </authorList>
    </citation>
    <scope>NUCLEOTIDE SEQUENCE [LARGE SCALE GENOMIC DNA]</scope>
    <source>
        <strain evidence="2 3">90A8</strain>
    </source>
</reference>
<proteinExistence type="predicted"/>
<dbReference type="HOGENOM" id="CLU_808223_0_0_9"/>
<evidence type="ECO:0000313" key="3">
    <source>
        <dbReference type="Proteomes" id="UP000013085"/>
    </source>
</evidence>
<dbReference type="Pfam" id="PF13676">
    <property type="entry name" value="TIR_2"/>
    <property type="match status" value="1"/>
</dbReference>
<organism evidence="2 3">
    <name type="scientific">[Clostridium] clostridioforme 90A8</name>
    <dbReference type="NCBI Taxonomy" id="999408"/>
    <lineage>
        <taxon>Bacteria</taxon>
        <taxon>Bacillati</taxon>
        <taxon>Bacillota</taxon>
        <taxon>Clostridia</taxon>
        <taxon>Lachnospirales</taxon>
        <taxon>Lachnospiraceae</taxon>
        <taxon>Enterocloster</taxon>
    </lineage>
</organism>
<comment type="caution">
    <text evidence="2">The sequence shown here is derived from an EMBL/GenBank/DDBJ whole genome shotgun (WGS) entry which is preliminary data.</text>
</comment>
<dbReference type="AlphaFoldDB" id="A0A0E2HAY9"/>
<feature type="domain" description="TIR" evidence="1">
    <location>
        <begin position="9"/>
        <end position="68"/>
    </location>
</feature>
<protein>
    <recommendedName>
        <fullName evidence="1">TIR domain-containing protein</fullName>
    </recommendedName>
</protein>